<comment type="caution">
    <text evidence="2">The sequence shown here is derived from an EMBL/GenBank/DDBJ whole genome shotgun (WGS) entry which is preliminary data.</text>
</comment>
<dbReference type="Proteomes" id="UP000324748">
    <property type="component" value="Unassembled WGS sequence"/>
</dbReference>
<name>A0A5B0M4N6_PUCGR</name>
<sequence length="59" mass="6267">MSRMAKREPRRDALDSATDLSGLPHRSLSKLQILKAWSPGDAVPQGPSGKPSDQLPGGT</sequence>
<organism evidence="2 3">
    <name type="scientific">Puccinia graminis f. sp. tritici</name>
    <dbReference type="NCBI Taxonomy" id="56615"/>
    <lineage>
        <taxon>Eukaryota</taxon>
        <taxon>Fungi</taxon>
        <taxon>Dikarya</taxon>
        <taxon>Basidiomycota</taxon>
        <taxon>Pucciniomycotina</taxon>
        <taxon>Pucciniomycetes</taxon>
        <taxon>Pucciniales</taxon>
        <taxon>Pucciniaceae</taxon>
        <taxon>Puccinia</taxon>
    </lineage>
</organism>
<evidence type="ECO:0000313" key="3">
    <source>
        <dbReference type="Proteomes" id="UP000324748"/>
    </source>
</evidence>
<evidence type="ECO:0000256" key="1">
    <source>
        <dbReference type="SAM" id="MobiDB-lite"/>
    </source>
</evidence>
<feature type="region of interest" description="Disordered" evidence="1">
    <location>
        <begin position="1"/>
        <end position="59"/>
    </location>
</feature>
<dbReference type="EMBL" id="VSWC01000171">
    <property type="protein sequence ID" value="KAA1070774.1"/>
    <property type="molecule type" value="Genomic_DNA"/>
</dbReference>
<proteinExistence type="predicted"/>
<keyword evidence="3" id="KW-1185">Reference proteome</keyword>
<evidence type="ECO:0000313" key="2">
    <source>
        <dbReference type="EMBL" id="KAA1070774.1"/>
    </source>
</evidence>
<reference evidence="2 3" key="1">
    <citation type="submission" date="2019-05" db="EMBL/GenBank/DDBJ databases">
        <title>Emergence of the Ug99 lineage of the wheat stem rust pathogen through somatic hybridization.</title>
        <authorList>
            <person name="Li F."/>
            <person name="Upadhyaya N.M."/>
            <person name="Sperschneider J."/>
            <person name="Matny O."/>
            <person name="Nguyen-Phuc H."/>
            <person name="Mago R."/>
            <person name="Raley C."/>
            <person name="Miller M.E."/>
            <person name="Silverstein K.A.T."/>
            <person name="Henningsen E."/>
            <person name="Hirsch C.D."/>
            <person name="Visser B."/>
            <person name="Pretorius Z.A."/>
            <person name="Steffenson B.J."/>
            <person name="Schwessinger B."/>
            <person name="Dodds P.N."/>
            <person name="Figueroa M."/>
        </authorList>
    </citation>
    <scope>NUCLEOTIDE SEQUENCE [LARGE SCALE GENOMIC DNA]</scope>
    <source>
        <strain evidence="2">21-0</strain>
    </source>
</reference>
<accession>A0A5B0M4N6</accession>
<feature type="compositionally biased region" description="Basic and acidic residues" evidence="1">
    <location>
        <begin position="1"/>
        <end position="14"/>
    </location>
</feature>
<protein>
    <submittedName>
        <fullName evidence="2">Uncharacterized protein</fullName>
    </submittedName>
</protein>
<dbReference type="AlphaFoldDB" id="A0A5B0M4N6"/>
<gene>
    <name evidence="2" type="ORF">PGT21_023676</name>
</gene>